<keyword evidence="3" id="KW-0808">Transferase</keyword>
<gene>
    <name evidence="7" type="primary">plsC</name>
    <name evidence="7" type="ORF">TPA0910_75250</name>
</gene>
<dbReference type="EMBL" id="BNEK01000005">
    <property type="protein sequence ID" value="GHJ33092.1"/>
    <property type="molecule type" value="Genomic_DNA"/>
</dbReference>
<keyword evidence="4" id="KW-0443">Lipid metabolism</keyword>
<protein>
    <submittedName>
        <fullName evidence="7">1-acyl-sn-glycerol-3-phosphate acyltransferase</fullName>
    </submittedName>
</protein>
<sequence>MTVSLGMSLPATHAWAAWSPCTTGCVTHAAERVPATRVARRAAVFGRSVVDALLCGRRIAEPGTLRARAAALLDALGVRLEVTGGTTLSAPGGTGTLIVANHISWLDVIALLAVEPVVMLAKREIAGWPLVGPLATRAGTLYIDRASLRELPCTVREMAARLRAGRSVMVFPQGITWCAGTGGSFRRATFQAALDAGAPVRPVTLDYVQHTTPTTVAAFVGEDDFGASLRRVLRADGLTVRVAVHRPLRPEPGADDRRALAARAQATVGGARLPVHG</sequence>
<dbReference type="Pfam" id="PF01553">
    <property type="entry name" value="Acyltransferase"/>
    <property type="match status" value="1"/>
</dbReference>
<keyword evidence="2" id="KW-0444">Lipid biosynthesis</keyword>
<evidence type="ECO:0000259" key="6">
    <source>
        <dbReference type="SMART" id="SM00563"/>
    </source>
</evidence>
<evidence type="ECO:0000256" key="1">
    <source>
        <dbReference type="ARBA" id="ARBA00005189"/>
    </source>
</evidence>
<evidence type="ECO:0000256" key="5">
    <source>
        <dbReference type="ARBA" id="ARBA00023315"/>
    </source>
</evidence>
<dbReference type="GO" id="GO:0016746">
    <property type="term" value="F:acyltransferase activity"/>
    <property type="evidence" value="ECO:0007669"/>
    <property type="project" value="UniProtKB-KW"/>
</dbReference>
<evidence type="ECO:0000313" key="7">
    <source>
        <dbReference type="EMBL" id="GHJ33092.1"/>
    </source>
</evidence>
<dbReference type="PANTHER" id="PTHR10434:SF64">
    <property type="entry name" value="1-ACYL-SN-GLYCEROL-3-PHOSPHATE ACYLTRANSFERASE-RELATED"/>
    <property type="match status" value="1"/>
</dbReference>
<dbReference type="SUPFAM" id="SSF69593">
    <property type="entry name" value="Glycerol-3-phosphate (1)-acyltransferase"/>
    <property type="match status" value="1"/>
</dbReference>
<evidence type="ECO:0000313" key="8">
    <source>
        <dbReference type="Proteomes" id="UP001054854"/>
    </source>
</evidence>
<keyword evidence="5 7" id="KW-0012">Acyltransferase</keyword>
<keyword evidence="8" id="KW-1185">Reference proteome</keyword>
<reference evidence="7" key="1">
    <citation type="submission" date="2024-05" db="EMBL/GenBank/DDBJ databases">
        <title>Whole genome shotgun sequence of Streptomyces hygroscopicus NBRC 113678.</title>
        <authorList>
            <person name="Komaki H."/>
            <person name="Tamura T."/>
        </authorList>
    </citation>
    <scope>NUCLEOTIDE SEQUENCE</scope>
    <source>
        <strain evidence="7">N11-34</strain>
    </source>
</reference>
<organism evidence="7 8">
    <name type="scientific">Streptomyces hygroscopicus</name>
    <dbReference type="NCBI Taxonomy" id="1912"/>
    <lineage>
        <taxon>Bacteria</taxon>
        <taxon>Bacillati</taxon>
        <taxon>Actinomycetota</taxon>
        <taxon>Actinomycetes</taxon>
        <taxon>Kitasatosporales</taxon>
        <taxon>Streptomycetaceae</taxon>
        <taxon>Streptomyces</taxon>
        <taxon>Streptomyces violaceusniger group</taxon>
    </lineage>
</organism>
<comment type="pathway">
    <text evidence="1">Lipid metabolism.</text>
</comment>
<accession>A0ABQ3UBV6</accession>
<dbReference type="InterPro" id="IPR002123">
    <property type="entry name" value="Plipid/glycerol_acylTrfase"/>
</dbReference>
<dbReference type="RefSeq" id="WP_236259291.1">
    <property type="nucleotide sequence ID" value="NZ_BNEK01000005.1"/>
</dbReference>
<dbReference type="Proteomes" id="UP001054854">
    <property type="component" value="Unassembled WGS sequence"/>
</dbReference>
<evidence type="ECO:0000256" key="2">
    <source>
        <dbReference type="ARBA" id="ARBA00022516"/>
    </source>
</evidence>
<comment type="caution">
    <text evidence="7">The sequence shown here is derived from an EMBL/GenBank/DDBJ whole genome shotgun (WGS) entry which is preliminary data.</text>
</comment>
<proteinExistence type="predicted"/>
<feature type="domain" description="Phospholipid/glycerol acyltransferase" evidence="6">
    <location>
        <begin position="96"/>
        <end position="208"/>
    </location>
</feature>
<dbReference type="CDD" id="cd07989">
    <property type="entry name" value="LPLAT_AGPAT-like"/>
    <property type="match status" value="1"/>
</dbReference>
<evidence type="ECO:0000256" key="3">
    <source>
        <dbReference type="ARBA" id="ARBA00022679"/>
    </source>
</evidence>
<evidence type="ECO:0000256" key="4">
    <source>
        <dbReference type="ARBA" id="ARBA00023098"/>
    </source>
</evidence>
<name>A0ABQ3UBV6_STRHY</name>
<dbReference type="PANTHER" id="PTHR10434">
    <property type="entry name" value="1-ACYL-SN-GLYCEROL-3-PHOSPHATE ACYLTRANSFERASE"/>
    <property type="match status" value="1"/>
</dbReference>
<dbReference type="SMART" id="SM00563">
    <property type="entry name" value="PlsC"/>
    <property type="match status" value="1"/>
</dbReference>